<dbReference type="Gene3D" id="3.40.50.2300">
    <property type="match status" value="2"/>
</dbReference>
<feature type="compositionally biased region" description="Polar residues" evidence="9">
    <location>
        <begin position="11"/>
        <end position="26"/>
    </location>
</feature>
<dbReference type="STRING" id="13706.A0A1X2H202"/>
<evidence type="ECO:0000256" key="7">
    <source>
        <dbReference type="ARBA" id="ARBA00023180"/>
    </source>
</evidence>
<keyword evidence="4" id="KW-0297">G-protein coupled receptor</keyword>
<dbReference type="OMA" id="HIAQITT"/>
<keyword evidence="6" id="KW-0675">Receptor</keyword>
<evidence type="ECO:0000256" key="8">
    <source>
        <dbReference type="ARBA" id="ARBA00023224"/>
    </source>
</evidence>
<dbReference type="InterPro" id="IPR001828">
    <property type="entry name" value="ANF_lig-bd_rcpt"/>
</dbReference>
<evidence type="ECO:0000256" key="4">
    <source>
        <dbReference type="ARBA" id="ARBA00023040"/>
    </source>
</evidence>
<gene>
    <name evidence="11" type="ORF">BCR43DRAFT_446033</name>
</gene>
<comment type="caution">
    <text evidence="11">The sequence shown here is derived from an EMBL/GenBank/DDBJ whole genome shotgun (WGS) entry which is preliminary data.</text>
</comment>
<evidence type="ECO:0000313" key="12">
    <source>
        <dbReference type="Proteomes" id="UP000242180"/>
    </source>
</evidence>
<dbReference type="EMBL" id="MCGN01000010">
    <property type="protein sequence ID" value="ORY91837.1"/>
    <property type="molecule type" value="Genomic_DNA"/>
</dbReference>
<dbReference type="GO" id="GO:0038039">
    <property type="term" value="C:G protein-coupled receptor heterodimeric complex"/>
    <property type="evidence" value="ECO:0007669"/>
    <property type="project" value="TreeGrafter"/>
</dbReference>
<keyword evidence="5" id="KW-0472">Membrane</keyword>
<evidence type="ECO:0000256" key="9">
    <source>
        <dbReference type="SAM" id="MobiDB-lite"/>
    </source>
</evidence>
<dbReference type="Pfam" id="PF01094">
    <property type="entry name" value="ANF_receptor"/>
    <property type="match status" value="1"/>
</dbReference>
<evidence type="ECO:0000256" key="5">
    <source>
        <dbReference type="ARBA" id="ARBA00023136"/>
    </source>
</evidence>
<dbReference type="InParanoid" id="A0A1X2H202"/>
<evidence type="ECO:0000256" key="1">
    <source>
        <dbReference type="ARBA" id="ARBA00004370"/>
    </source>
</evidence>
<name>A0A1X2H202_SYNRA</name>
<dbReference type="Proteomes" id="UP000242180">
    <property type="component" value="Unassembled WGS sequence"/>
</dbReference>
<dbReference type="PANTHER" id="PTHR10519">
    <property type="entry name" value="GABA-B RECEPTOR"/>
    <property type="match status" value="1"/>
</dbReference>
<dbReference type="AlphaFoldDB" id="A0A1X2H202"/>
<dbReference type="OrthoDB" id="5984008at2759"/>
<comment type="subcellular location">
    <subcellularLocation>
        <location evidence="1">Membrane</location>
    </subcellularLocation>
</comment>
<protein>
    <submittedName>
        <fullName evidence="11">Periplasmic binding protein-like I</fullName>
    </submittedName>
</protein>
<proteinExistence type="predicted"/>
<evidence type="ECO:0000256" key="3">
    <source>
        <dbReference type="ARBA" id="ARBA00022989"/>
    </source>
</evidence>
<feature type="domain" description="Receptor ligand binding region" evidence="10">
    <location>
        <begin position="89"/>
        <end position="338"/>
    </location>
</feature>
<keyword evidence="12" id="KW-1185">Reference proteome</keyword>
<evidence type="ECO:0000259" key="10">
    <source>
        <dbReference type="Pfam" id="PF01094"/>
    </source>
</evidence>
<dbReference type="SUPFAM" id="SSF53822">
    <property type="entry name" value="Periplasmic binding protein-like I"/>
    <property type="match status" value="1"/>
</dbReference>
<keyword evidence="7" id="KW-0325">Glycoprotein</keyword>
<keyword evidence="8" id="KW-0807">Transducer</keyword>
<evidence type="ECO:0000256" key="6">
    <source>
        <dbReference type="ARBA" id="ARBA00023170"/>
    </source>
</evidence>
<evidence type="ECO:0000313" key="11">
    <source>
        <dbReference type="EMBL" id="ORY91837.1"/>
    </source>
</evidence>
<feature type="region of interest" description="Disordered" evidence="9">
    <location>
        <begin position="1"/>
        <end position="26"/>
    </location>
</feature>
<keyword evidence="3" id="KW-1133">Transmembrane helix</keyword>
<reference evidence="11 12" key="1">
    <citation type="submission" date="2016-07" db="EMBL/GenBank/DDBJ databases">
        <title>Pervasive Adenine N6-methylation of Active Genes in Fungi.</title>
        <authorList>
            <consortium name="DOE Joint Genome Institute"/>
            <person name="Mondo S.J."/>
            <person name="Dannebaum R.O."/>
            <person name="Kuo R.C."/>
            <person name="Labutti K."/>
            <person name="Haridas S."/>
            <person name="Kuo A."/>
            <person name="Salamov A."/>
            <person name="Ahrendt S.R."/>
            <person name="Lipzen A."/>
            <person name="Sullivan W."/>
            <person name="Andreopoulos W.B."/>
            <person name="Clum A."/>
            <person name="Lindquist E."/>
            <person name="Daum C."/>
            <person name="Ramamoorthy G.K."/>
            <person name="Gryganskyi A."/>
            <person name="Culley D."/>
            <person name="Magnuson J.K."/>
            <person name="James T.Y."/>
            <person name="O'Malley M.A."/>
            <person name="Stajich J.E."/>
            <person name="Spatafora J.W."/>
            <person name="Visel A."/>
            <person name="Grigoriev I.V."/>
        </authorList>
    </citation>
    <scope>NUCLEOTIDE SEQUENCE [LARGE SCALE GENOMIC DNA]</scope>
    <source>
        <strain evidence="11 12">NRRL 2496</strain>
    </source>
</reference>
<evidence type="ECO:0000256" key="2">
    <source>
        <dbReference type="ARBA" id="ARBA00022692"/>
    </source>
</evidence>
<keyword evidence="2" id="KW-0812">Transmembrane</keyword>
<dbReference type="PANTHER" id="PTHR10519:SF20">
    <property type="entry name" value="G-PROTEIN COUPLED RECEPTOR 156-RELATED"/>
    <property type="match status" value="1"/>
</dbReference>
<sequence>MSVADHALRPPTNTTILPPPVLTSQTQTNTTDAATLDGFTVRHTDGATFLEPLTLKANPNLTELKIGVLLPFHQQNNNWTKELTVSGTSAIRLAADEINRQQLIPGAYITLVEKDSYPKDVDGQQAITQAVFSAVSLIQEGVVAVIGDISSSWTSLSALMTSTLQIPQCSFTAVADSLSDKTQYGYFFRTVQTNLLYADAALSFIVSQGWPVIGILYTSDDTGQQLAENMIMKSKLKGVHVKAYERFYRDGPSSDIYSSIEELMAHGVGVVFVAADGDAQLAALIAAGHQGYINNGTVWITMGTVVDDLYTATNEFNTALAGHTTVSSTPLSPQKSNTNIIANNTTNTTSIFQHIAQITTVRAPLDFNRTFSGGIFTFETMMDLSGYPPYDTFLQKWKTLDPKL</sequence>
<dbReference type="InterPro" id="IPR002455">
    <property type="entry name" value="GPCR3_GABA-B"/>
</dbReference>
<dbReference type="GO" id="GO:0004965">
    <property type="term" value="F:G protein-coupled GABA receptor activity"/>
    <property type="evidence" value="ECO:0007669"/>
    <property type="project" value="InterPro"/>
</dbReference>
<organism evidence="11 12">
    <name type="scientific">Syncephalastrum racemosum</name>
    <name type="common">Filamentous fungus</name>
    <dbReference type="NCBI Taxonomy" id="13706"/>
    <lineage>
        <taxon>Eukaryota</taxon>
        <taxon>Fungi</taxon>
        <taxon>Fungi incertae sedis</taxon>
        <taxon>Mucoromycota</taxon>
        <taxon>Mucoromycotina</taxon>
        <taxon>Mucoromycetes</taxon>
        <taxon>Mucorales</taxon>
        <taxon>Syncephalastraceae</taxon>
        <taxon>Syncephalastrum</taxon>
    </lineage>
</organism>
<dbReference type="InterPro" id="IPR028082">
    <property type="entry name" value="Peripla_BP_I"/>
</dbReference>
<dbReference type="GO" id="GO:0007214">
    <property type="term" value="P:gamma-aminobutyric acid signaling pathway"/>
    <property type="evidence" value="ECO:0007669"/>
    <property type="project" value="TreeGrafter"/>
</dbReference>
<accession>A0A1X2H202</accession>